<evidence type="ECO:0008006" key="3">
    <source>
        <dbReference type="Google" id="ProtNLM"/>
    </source>
</evidence>
<dbReference type="EMBL" id="QFOD01000004">
    <property type="protein sequence ID" value="PZP34470.1"/>
    <property type="molecule type" value="Genomic_DNA"/>
</dbReference>
<organism evidence="1 2">
    <name type="scientific">Roseateles depolymerans</name>
    <dbReference type="NCBI Taxonomy" id="76731"/>
    <lineage>
        <taxon>Bacteria</taxon>
        <taxon>Pseudomonadati</taxon>
        <taxon>Pseudomonadota</taxon>
        <taxon>Betaproteobacteria</taxon>
        <taxon>Burkholderiales</taxon>
        <taxon>Sphaerotilaceae</taxon>
        <taxon>Roseateles</taxon>
    </lineage>
</organism>
<comment type="caution">
    <text evidence="1">The sequence shown here is derived from an EMBL/GenBank/DDBJ whole genome shotgun (WGS) entry which is preliminary data.</text>
</comment>
<gene>
    <name evidence="1" type="ORF">DI603_05815</name>
</gene>
<sequence length="137" mass="14786">MTIIIRGESAHFLESFMSQTLQTLLSSQAPKAGRVASLAVLLLALGAASGVHAAGAESPAPEARALSRAEVIADLRLWQRARVDRYVDLATSQQLQVDEYQKALAEYRQLRNGPAFAQEVARVRAELGEVATAQTAR</sequence>
<name>A0A2W5E0G1_9BURK</name>
<evidence type="ECO:0000313" key="2">
    <source>
        <dbReference type="Proteomes" id="UP000249633"/>
    </source>
</evidence>
<reference evidence="1 2" key="1">
    <citation type="submission" date="2017-08" db="EMBL/GenBank/DDBJ databases">
        <title>Infants hospitalized years apart are colonized by the same room-sourced microbial strains.</title>
        <authorList>
            <person name="Brooks B."/>
            <person name="Olm M.R."/>
            <person name="Firek B.A."/>
            <person name="Baker R."/>
            <person name="Thomas B.C."/>
            <person name="Morowitz M.J."/>
            <person name="Banfield J.F."/>
        </authorList>
    </citation>
    <scope>NUCLEOTIDE SEQUENCE [LARGE SCALE GENOMIC DNA]</scope>
    <source>
        <strain evidence="1">S2_012_000_R2_81</strain>
    </source>
</reference>
<proteinExistence type="predicted"/>
<protein>
    <recommendedName>
        <fullName evidence="3">DUF4148 domain-containing protein</fullName>
    </recommendedName>
</protein>
<dbReference type="Proteomes" id="UP000249633">
    <property type="component" value="Unassembled WGS sequence"/>
</dbReference>
<accession>A0A2W5E0G1</accession>
<dbReference type="AlphaFoldDB" id="A0A2W5E0G1"/>
<evidence type="ECO:0000313" key="1">
    <source>
        <dbReference type="EMBL" id="PZP34470.1"/>
    </source>
</evidence>